<reference evidence="2" key="1">
    <citation type="submission" date="2022-01" db="EMBL/GenBank/DDBJ databases">
        <authorList>
            <person name="Karlyshev A.V."/>
            <person name="Jaspars M."/>
        </authorList>
    </citation>
    <scope>NUCLEOTIDE SEQUENCE</scope>
    <source>
        <strain evidence="2">AGSA3-2</strain>
    </source>
</reference>
<dbReference type="AlphaFoldDB" id="A0A9Q3ZDZ6"/>
<organism evidence="2 3">
    <name type="scientific">Alloalcanivorax xenomutans</name>
    <dbReference type="NCBI Taxonomy" id="1094342"/>
    <lineage>
        <taxon>Bacteria</taxon>
        <taxon>Pseudomonadati</taxon>
        <taxon>Pseudomonadota</taxon>
        <taxon>Gammaproteobacteria</taxon>
        <taxon>Oceanospirillales</taxon>
        <taxon>Alcanivoracaceae</taxon>
        <taxon>Alloalcanivorax</taxon>
    </lineage>
</organism>
<keyword evidence="3" id="KW-1185">Reference proteome</keyword>
<dbReference type="Proteomes" id="UP001107961">
    <property type="component" value="Unassembled WGS sequence"/>
</dbReference>
<comment type="caution">
    <text evidence="2">The sequence shown here is derived from an EMBL/GenBank/DDBJ whole genome shotgun (WGS) entry which is preliminary data.</text>
</comment>
<evidence type="ECO:0000259" key="1">
    <source>
        <dbReference type="Pfam" id="PF08765"/>
    </source>
</evidence>
<dbReference type="InterPro" id="IPR014875">
    <property type="entry name" value="Mor_transcription_activator"/>
</dbReference>
<dbReference type="SUPFAM" id="SSF46689">
    <property type="entry name" value="Homeodomain-like"/>
    <property type="match status" value="1"/>
</dbReference>
<feature type="domain" description="Mor transcription activator" evidence="1">
    <location>
        <begin position="62"/>
        <end position="142"/>
    </location>
</feature>
<dbReference type="RefSeq" id="WP_055099203.1">
    <property type="nucleotide sequence ID" value="NZ_CZHF01000026.1"/>
</dbReference>
<name>A0A9Q3ZDZ6_9GAMM</name>
<dbReference type="InterPro" id="IPR009057">
    <property type="entry name" value="Homeodomain-like_sf"/>
</dbReference>
<gene>
    <name evidence="2" type="ORF">LZG35_16710</name>
</gene>
<dbReference type="Pfam" id="PF08765">
    <property type="entry name" value="Mor"/>
    <property type="match status" value="1"/>
</dbReference>
<evidence type="ECO:0000313" key="2">
    <source>
        <dbReference type="EMBL" id="MCE7510283.1"/>
    </source>
</evidence>
<dbReference type="Gene3D" id="1.10.10.60">
    <property type="entry name" value="Homeodomain-like"/>
    <property type="match status" value="1"/>
</dbReference>
<protein>
    <recommendedName>
        <fullName evidence="1">Mor transcription activator domain-containing protein</fullName>
    </recommendedName>
</protein>
<accession>A0A9Q3ZDZ6</accession>
<sequence>MSRDRKRKPLDGIFVEDLPELLQEISQLIGIPATLLLVEHFGGTHLAIPTHFSDERPFVAVVGHRAASLLIQRYGGNLLYIARADRALRALRNMEIAARFDAGTSAERLARESGLSVRQIWNILKRPETVRRRETTPRQPSLFD</sequence>
<dbReference type="EMBL" id="JAJVKT010000022">
    <property type="protein sequence ID" value="MCE7510283.1"/>
    <property type="molecule type" value="Genomic_DNA"/>
</dbReference>
<proteinExistence type="predicted"/>
<evidence type="ECO:0000313" key="3">
    <source>
        <dbReference type="Proteomes" id="UP001107961"/>
    </source>
</evidence>